<dbReference type="NCBIfam" id="NF005559">
    <property type="entry name" value="PRK07231.1"/>
    <property type="match status" value="1"/>
</dbReference>
<comment type="caution">
    <text evidence="3">The sequence shown here is derived from an EMBL/GenBank/DDBJ whole genome shotgun (WGS) entry which is preliminary data.</text>
</comment>
<accession>A0A0R1RK00</accession>
<reference evidence="3 4" key="1">
    <citation type="journal article" date="2015" name="Genome Announc.">
        <title>Expanding the biotechnology potential of lactobacilli through comparative genomics of 213 strains and associated genera.</title>
        <authorList>
            <person name="Sun Z."/>
            <person name="Harris H.M."/>
            <person name="McCann A."/>
            <person name="Guo C."/>
            <person name="Argimon S."/>
            <person name="Zhang W."/>
            <person name="Yang X."/>
            <person name="Jeffery I.B."/>
            <person name="Cooney J.C."/>
            <person name="Kagawa T.F."/>
            <person name="Liu W."/>
            <person name="Song Y."/>
            <person name="Salvetti E."/>
            <person name="Wrobel A."/>
            <person name="Rasinkangas P."/>
            <person name="Parkhill J."/>
            <person name="Rea M.C."/>
            <person name="O'Sullivan O."/>
            <person name="Ritari J."/>
            <person name="Douillard F.P."/>
            <person name="Paul Ross R."/>
            <person name="Yang R."/>
            <person name="Briner A.E."/>
            <person name="Felis G.E."/>
            <person name="de Vos W.M."/>
            <person name="Barrangou R."/>
            <person name="Klaenhammer T.R."/>
            <person name="Caufield P.W."/>
            <person name="Cui Y."/>
            <person name="Zhang H."/>
            <person name="O'Toole P.W."/>
        </authorList>
    </citation>
    <scope>NUCLEOTIDE SEQUENCE [LARGE SCALE GENOMIC DNA]</scope>
    <source>
        <strain evidence="3 4">DSM 15814</strain>
    </source>
</reference>
<dbReference type="Proteomes" id="UP000051999">
    <property type="component" value="Unassembled WGS sequence"/>
</dbReference>
<dbReference type="Gene3D" id="3.40.50.720">
    <property type="entry name" value="NAD(P)-binding Rossmann-like Domain"/>
    <property type="match status" value="1"/>
</dbReference>
<dbReference type="STRING" id="1114972.FD35_GL000051"/>
<protein>
    <submittedName>
        <fullName evidence="3">3-oxoacyl-ACP reductase</fullName>
    </submittedName>
</protein>
<dbReference type="PRINTS" id="PR00081">
    <property type="entry name" value="GDHRDH"/>
</dbReference>
<evidence type="ECO:0000256" key="1">
    <source>
        <dbReference type="ARBA" id="ARBA00006484"/>
    </source>
</evidence>
<organism evidence="3 4">
    <name type="scientific">Furfurilactobacillus rossiae DSM 15814</name>
    <dbReference type="NCBI Taxonomy" id="1114972"/>
    <lineage>
        <taxon>Bacteria</taxon>
        <taxon>Bacillati</taxon>
        <taxon>Bacillota</taxon>
        <taxon>Bacilli</taxon>
        <taxon>Lactobacillales</taxon>
        <taxon>Lactobacillaceae</taxon>
        <taxon>Furfurilactobacillus</taxon>
    </lineage>
</organism>
<keyword evidence="4" id="KW-1185">Reference proteome</keyword>
<evidence type="ECO:0000313" key="3">
    <source>
        <dbReference type="EMBL" id="KRL57046.1"/>
    </source>
</evidence>
<dbReference type="RefSeq" id="WP_017262056.1">
    <property type="nucleotide sequence ID" value="NZ_AUAW01000001.1"/>
</dbReference>
<dbReference type="InterPro" id="IPR002347">
    <property type="entry name" value="SDR_fam"/>
</dbReference>
<keyword evidence="2" id="KW-0560">Oxidoreductase</keyword>
<dbReference type="Pfam" id="PF13561">
    <property type="entry name" value="adh_short_C2"/>
    <property type="match status" value="1"/>
</dbReference>
<dbReference type="AlphaFoldDB" id="A0A0R1RK00"/>
<dbReference type="InterPro" id="IPR020904">
    <property type="entry name" value="Sc_DH/Rdtase_CS"/>
</dbReference>
<dbReference type="PATRIC" id="fig|1114972.6.peg.50"/>
<dbReference type="PROSITE" id="PS00061">
    <property type="entry name" value="ADH_SHORT"/>
    <property type="match status" value="1"/>
</dbReference>
<dbReference type="GO" id="GO:0016491">
    <property type="term" value="F:oxidoreductase activity"/>
    <property type="evidence" value="ECO:0007669"/>
    <property type="project" value="UniProtKB-KW"/>
</dbReference>
<dbReference type="PANTHER" id="PTHR24321">
    <property type="entry name" value="DEHYDROGENASES, SHORT CHAIN"/>
    <property type="match status" value="1"/>
</dbReference>
<dbReference type="FunFam" id="3.40.50.720:FF:000084">
    <property type="entry name" value="Short-chain dehydrogenase reductase"/>
    <property type="match status" value="1"/>
</dbReference>
<dbReference type="EMBL" id="AZFF01000001">
    <property type="protein sequence ID" value="KRL57046.1"/>
    <property type="molecule type" value="Genomic_DNA"/>
</dbReference>
<dbReference type="SUPFAM" id="SSF51735">
    <property type="entry name" value="NAD(P)-binding Rossmann-fold domains"/>
    <property type="match status" value="1"/>
</dbReference>
<evidence type="ECO:0000256" key="2">
    <source>
        <dbReference type="ARBA" id="ARBA00023002"/>
    </source>
</evidence>
<evidence type="ECO:0000313" key="4">
    <source>
        <dbReference type="Proteomes" id="UP000051999"/>
    </source>
</evidence>
<dbReference type="OrthoDB" id="9805904at2"/>
<name>A0A0R1RK00_9LACO</name>
<dbReference type="PRINTS" id="PR00080">
    <property type="entry name" value="SDRFAMILY"/>
</dbReference>
<dbReference type="InterPro" id="IPR036291">
    <property type="entry name" value="NAD(P)-bd_dom_sf"/>
</dbReference>
<dbReference type="eggNOG" id="COG1028">
    <property type="taxonomic scope" value="Bacteria"/>
</dbReference>
<comment type="similarity">
    <text evidence="1">Belongs to the short-chain dehydrogenases/reductases (SDR) family.</text>
</comment>
<dbReference type="PANTHER" id="PTHR24321:SF8">
    <property type="entry name" value="ESTRADIOL 17-BETA-DEHYDROGENASE 8-RELATED"/>
    <property type="match status" value="1"/>
</dbReference>
<proteinExistence type="inferred from homology"/>
<sequence>MSERLSGKVAIVTGAAAGIGQAIAEAFVKEGAKVVVTADHNVDGGQKVASKLGDAGLFVQQNVAKEDDWKKVISAAEDNFGKVDIVVNNAGIGGKNGPVEDLSLAEWQQVIDVNLTGNFLGVKYGIQAMKKNGGAGSIINISSVAGLRGLPMAAAYSSSKGGTRLLTKAAALSAAHEGLKVRINSVHPGWVDTAIIPDEVRDSVVKTIPIGEMGQPSDIANICVFLGSDESKYATGAEFTIDGGQNA</sequence>
<gene>
    <name evidence="3" type="ORF">FD35_GL000051</name>
</gene>
<dbReference type="GO" id="GO:0008206">
    <property type="term" value="P:bile acid metabolic process"/>
    <property type="evidence" value="ECO:0007669"/>
    <property type="project" value="UniProtKB-ARBA"/>
</dbReference>